<dbReference type="RefSeq" id="WP_066261490.1">
    <property type="nucleotide sequence ID" value="NZ_JARMAB010000011.1"/>
</dbReference>
<dbReference type="InterPro" id="IPR015797">
    <property type="entry name" value="NUDIX_hydrolase-like_dom_sf"/>
</dbReference>
<dbReference type="SUPFAM" id="SSF55811">
    <property type="entry name" value="Nudix"/>
    <property type="match status" value="1"/>
</dbReference>
<dbReference type="EMBL" id="JARMAB010000011">
    <property type="protein sequence ID" value="MED1203175.1"/>
    <property type="molecule type" value="Genomic_DNA"/>
</dbReference>
<evidence type="ECO:0000256" key="3">
    <source>
        <dbReference type="RuleBase" id="RU003476"/>
    </source>
</evidence>
<dbReference type="Proteomes" id="UP001341444">
    <property type="component" value="Unassembled WGS sequence"/>
</dbReference>
<dbReference type="InterPro" id="IPR000086">
    <property type="entry name" value="NUDIX_hydrolase_dom"/>
</dbReference>
<keyword evidence="2 3" id="KW-0378">Hydrolase</keyword>
<organism evidence="5 6">
    <name type="scientific">Heyndrickxia acidicola</name>
    <dbReference type="NCBI Taxonomy" id="209389"/>
    <lineage>
        <taxon>Bacteria</taxon>
        <taxon>Bacillati</taxon>
        <taxon>Bacillota</taxon>
        <taxon>Bacilli</taxon>
        <taxon>Bacillales</taxon>
        <taxon>Bacillaceae</taxon>
        <taxon>Heyndrickxia</taxon>
    </lineage>
</organism>
<name>A0ABU6MJF6_9BACI</name>
<comment type="caution">
    <text evidence="5">The sequence shown here is derived from an EMBL/GenBank/DDBJ whole genome shotgun (WGS) entry which is preliminary data.</text>
</comment>
<evidence type="ECO:0000313" key="5">
    <source>
        <dbReference type="EMBL" id="MED1203175.1"/>
    </source>
</evidence>
<evidence type="ECO:0000259" key="4">
    <source>
        <dbReference type="PROSITE" id="PS51462"/>
    </source>
</evidence>
<sequence>MRNRGSVVLIKDNTVCLIKRKRDGLVYYVFPGGGIEEGETPEAAAEREALEELGVKVEIHKCISKIEYQGTQYFFLAEILDGAFGTGRGKEYTDKNRERGTYLPMWVEIDKLSALNVKPMEMALKIQSL</sequence>
<reference evidence="5 6" key="1">
    <citation type="submission" date="2023-03" db="EMBL/GenBank/DDBJ databases">
        <title>Bacillus Genome Sequencing.</title>
        <authorList>
            <person name="Dunlap C."/>
        </authorList>
    </citation>
    <scope>NUCLEOTIDE SEQUENCE [LARGE SCALE GENOMIC DNA]</scope>
    <source>
        <strain evidence="5 6">B-23453</strain>
    </source>
</reference>
<proteinExistence type="inferred from homology"/>
<dbReference type="Gene3D" id="3.90.79.10">
    <property type="entry name" value="Nucleoside Triphosphate Pyrophosphohydrolase"/>
    <property type="match status" value="1"/>
</dbReference>
<dbReference type="CDD" id="cd04669">
    <property type="entry name" value="NUDIX_Hydrolase"/>
    <property type="match status" value="1"/>
</dbReference>
<accession>A0ABU6MJF6</accession>
<feature type="domain" description="Nudix hydrolase" evidence="4">
    <location>
        <begin position="1"/>
        <end position="129"/>
    </location>
</feature>
<dbReference type="InterPro" id="IPR020084">
    <property type="entry name" value="NUDIX_hydrolase_CS"/>
</dbReference>
<dbReference type="InterPro" id="IPR020476">
    <property type="entry name" value="Nudix_hydrolase"/>
</dbReference>
<dbReference type="PRINTS" id="PR00502">
    <property type="entry name" value="NUDIXFAMILY"/>
</dbReference>
<dbReference type="PANTHER" id="PTHR43046">
    <property type="entry name" value="GDP-MANNOSE MANNOSYL HYDROLASE"/>
    <property type="match status" value="1"/>
</dbReference>
<evidence type="ECO:0000313" key="6">
    <source>
        <dbReference type="Proteomes" id="UP001341444"/>
    </source>
</evidence>
<dbReference type="PANTHER" id="PTHR43046:SF14">
    <property type="entry name" value="MUTT_NUDIX FAMILY PROTEIN"/>
    <property type="match status" value="1"/>
</dbReference>
<dbReference type="PROSITE" id="PS00893">
    <property type="entry name" value="NUDIX_BOX"/>
    <property type="match status" value="1"/>
</dbReference>
<dbReference type="Pfam" id="PF00293">
    <property type="entry name" value="NUDIX"/>
    <property type="match status" value="1"/>
</dbReference>
<comment type="similarity">
    <text evidence="3">Belongs to the Nudix hydrolase family.</text>
</comment>
<keyword evidence="6" id="KW-1185">Reference proteome</keyword>
<gene>
    <name evidence="5" type="ORF">P4T90_08790</name>
</gene>
<evidence type="ECO:0000256" key="2">
    <source>
        <dbReference type="ARBA" id="ARBA00022801"/>
    </source>
</evidence>
<comment type="cofactor">
    <cofactor evidence="1">
        <name>Mg(2+)</name>
        <dbReference type="ChEBI" id="CHEBI:18420"/>
    </cofactor>
</comment>
<dbReference type="PROSITE" id="PS51462">
    <property type="entry name" value="NUDIX"/>
    <property type="match status" value="1"/>
</dbReference>
<evidence type="ECO:0000256" key="1">
    <source>
        <dbReference type="ARBA" id="ARBA00001946"/>
    </source>
</evidence>
<protein>
    <submittedName>
        <fullName evidence="5">NUDIX domain-containing protein</fullName>
    </submittedName>
</protein>